<dbReference type="Pfam" id="PF00856">
    <property type="entry name" value="SET"/>
    <property type="match status" value="1"/>
</dbReference>
<evidence type="ECO:0000313" key="4">
    <source>
        <dbReference type="Proteomes" id="UP001054857"/>
    </source>
</evidence>
<sequence>MAAHGLGIAPNSALPARRYCTQQASRRTHILTTPGATRISIAPKPTAGQTQQRQQLLPPGLPCYRQPLQPWMRHRQSRSHQPYPAPQAAPGVAAAAADNTPTAQEASAQPPLATLAAAGLLLTGLLLLLATSTPASAASAGSPPSHPPLTSSLYGTPADNNSGGGRATWPTWVEAAGGVERPAPRQASGSGSGSGLLAAALGGVDWRHQLRLAAWELAGAAGAAAALVAYQERPRGWARRELLEVRASPISGRGVFARAPIPSGTLLGSYPGRLRSGPDMLAKCRRAPGAAAYAFKTGDGRFLDPTDLSGAPSPFPQPGPPWPLPLEVALAFVNEPPKHSPGTNVTVEDGPAPGELLFVAAADIAPGAELLIDYGTSYDRSQYGSREEGGGRQ</sequence>
<feature type="domain" description="SET" evidence="2">
    <location>
        <begin position="241"/>
        <end position="375"/>
    </location>
</feature>
<feature type="compositionally biased region" description="Low complexity" evidence="1">
    <location>
        <begin position="49"/>
        <end position="58"/>
    </location>
</feature>
<dbReference type="SUPFAM" id="SSF82199">
    <property type="entry name" value="SET domain"/>
    <property type="match status" value="1"/>
</dbReference>
<evidence type="ECO:0000256" key="1">
    <source>
        <dbReference type="SAM" id="MobiDB-lite"/>
    </source>
</evidence>
<gene>
    <name evidence="3" type="ORF">Agub_g5854</name>
</gene>
<protein>
    <recommendedName>
        <fullName evidence="2">SET domain-containing protein</fullName>
    </recommendedName>
</protein>
<comment type="caution">
    <text evidence="3">The sequence shown here is derived from an EMBL/GenBank/DDBJ whole genome shotgun (WGS) entry which is preliminary data.</text>
</comment>
<feature type="region of interest" description="Disordered" evidence="1">
    <location>
        <begin position="135"/>
        <end position="169"/>
    </location>
</feature>
<keyword evidence="4" id="KW-1185">Reference proteome</keyword>
<dbReference type="PROSITE" id="PS50280">
    <property type="entry name" value="SET"/>
    <property type="match status" value="1"/>
</dbReference>
<reference evidence="3 4" key="1">
    <citation type="journal article" date="2021" name="Sci. Rep.">
        <title>Genome sequencing of the multicellular alga Astrephomene provides insights into convergent evolution of germ-soma differentiation.</title>
        <authorList>
            <person name="Yamashita S."/>
            <person name="Yamamoto K."/>
            <person name="Matsuzaki R."/>
            <person name="Suzuki S."/>
            <person name="Yamaguchi H."/>
            <person name="Hirooka S."/>
            <person name="Minakuchi Y."/>
            <person name="Miyagishima S."/>
            <person name="Kawachi M."/>
            <person name="Toyoda A."/>
            <person name="Nozaki H."/>
        </authorList>
    </citation>
    <scope>NUCLEOTIDE SEQUENCE [LARGE SCALE GENOMIC DNA]</scope>
    <source>
        <strain evidence="3 4">NIES-4017</strain>
    </source>
</reference>
<dbReference type="AlphaFoldDB" id="A0AAD3DMG4"/>
<dbReference type="InterPro" id="IPR046341">
    <property type="entry name" value="SET_dom_sf"/>
</dbReference>
<evidence type="ECO:0000259" key="2">
    <source>
        <dbReference type="PROSITE" id="PS50280"/>
    </source>
</evidence>
<feature type="compositionally biased region" description="Low complexity" evidence="1">
    <location>
        <begin position="135"/>
        <end position="153"/>
    </location>
</feature>
<name>A0AAD3DMG4_9CHLO</name>
<dbReference type="InterPro" id="IPR001214">
    <property type="entry name" value="SET_dom"/>
</dbReference>
<dbReference type="EMBL" id="BMAR01000008">
    <property type="protein sequence ID" value="GFR44579.1"/>
    <property type="molecule type" value="Genomic_DNA"/>
</dbReference>
<dbReference type="SMART" id="SM00317">
    <property type="entry name" value="SET"/>
    <property type="match status" value="1"/>
</dbReference>
<proteinExistence type="predicted"/>
<feature type="compositionally biased region" description="Low complexity" evidence="1">
    <location>
        <begin position="86"/>
        <end position="108"/>
    </location>
</feature>
<feature type="region of interest" description="Disordered" evidence="1">
    <location>
        <begin position="39"/>
        <end position="108"/>
    </location>
</feature>
<evidence type="ECO:0000313" key="3">
    <source>
        <dbReference type="EMBL" id="GFR44579.1"/>
    </source>
</evidence>
<dbReference type="Proteomes" id="UP001054857">
    <property type="component" value="Unassembled WGS sequence"/>
</dbReference>
<dbReference type="Gene3D" id="2.170.270.10">
    <property type="entry name" value="SET domain"/>
    <property type="match status" value="1"/>
</dbReference>
<organism evidence="3 4">
    <name type="scientific">Astrephomene gubernaculifera</name>
    <dbReference type="NCBI Taxonomy" id="47775"/>
    <lineage>
        <taxon>Eukaryota</taxon>
        <taxon>Viridiplantae</taxon>
        <taxon>Chlorophyta</taxon>
        <taxon>core chlorophytes</taxon>
        <taxon>Chlorophyceae</taxon>
        <taxon>CS clade</taxon>
        <taxon>Chlamydomonadales</taxon>
        <taxon>Astrephomenaceae</taxon>
        <taxon>Astrephomene</taxon>
    </lineage>
</organism>
<accession>A0AAD3DMG4</accession>